<feature type="transmembrane region" description="Helical" evidence="2">
    <location>
        <begin position="102"/>
        <end position="121"/>
    </location>
</feature>
<evidence type="ECO:0000256" key="2">
    <source>
        <dbReference type="SAM" id="Phobius"/>
    </source>
</evidence>
<feature type="transmembrane region" description="Helical" evidence="2">
    <location>
        <begin position="59"/>
        <end position="81"/>
    </location>
</feature>
<accession>A0A562V4A1</accession>
<comment type="caution">
    <text evidence="4">The sequence shown here is derived from an EMBL/GenBank/DDBJ whole genome shotgun (WGS) entry which is preliminary data.</text>
</comment>
<evidence type="ECO:0000313" key="4">
    <source>
        <dbReference type="EMBL" id="TWJ12648.1"/>
    </source>
</evidence>
<reference evidence="4 5" key="1">
    <citation type="journal article" date="2013" name="Stand. Genomic Sci.">
        <title>Genomic Encyclopedia of Type Strains, Phase I: The one thousand microbial genomes (KMG-I) project.</title>
        <authorList>
            <person name="Kyrpides N.C."/>
            <person name="Woyke T."/>
            <person name="Eisen J.A."/>
            <person name="Garrity G."/>
            <person name="Lilburn T.G."/>
            <person name="Beck B.J."/>
            <person name="Whitman W.B."/>
            <person name="Hugenholtz P."/>
            <person name="Klenk H.P."/>
        </authorList>
    </citation>
    <scope>NUCLEOTIDE SEQUENCE [LARGE SCALE GENOMIC DNA]</scope>
    <source>
        <strain evidence="4 5">DSM 45044</strain>
    </source>
</reference>
<proteinExistence type="predicted"/>
<keyword evidence="2" id="KW-1133">Transmembrane helix</keyword>
<feature type="transmembrane region" description="Helical" evidence="2">
    <location>
        <begin position="151"/>
        <end position="169"/>
    </location>
</feature>
<evidence type="ECO:0000256" key="1">
    <source>
        <dbReference type="SAM" id="MobiDB-lite"/>
    </source>
</evidence>
<organism evidence="4 5">
    <name type="scientific">Stackebrandtia albiflava</name>
    <dbReference type="NCBI Taxonomy" id="406432"/>
    <lineage>
        <taxon>Bacteria</taxon>
        <taxon>Bacillati</taxon>
        <taxon>Actinomycetota</taxon>
        <taxon>Actinomycetes</taxon>
        <taxon>Glycomycetales</taxon>
        <taxon>Glycomycetaceae</taxon>
        <taxon>Stackebrandtia</taxon>
    </lineage>
</organism>
<sequence>MSASESPARPEAPRDGAPARHPVGPRVFAGVLFVSGGGLFWYAFTESGDDPITLDSPHLAPLVVTGLWTVLAAVLLVKSLVRPDEAPPADPETDAGETDPADVRWLTPALLAVALVGYVLLLPTVGFLITTTVFFFAAAVILGSRRWWRDGVIAVVLSTAVYFAFTRLLDIFLPSGVLPI</sequence>
<keyword evidence="2" id="KW-0812">Transmembrane</keyword>
<gene>
    <name evidence="4" type="ORF">LX16_3410</name>
</gene>
<keyword evidence="5" id="KW-1185">Reference proteome</keyword>
<dbReference type="OrthoDB" id="5119225at2"/>
<feature type="domain" description="DUF1468" evidence="3">
    <location>
        <begin position="28"/>
        <end position="174"/>
    </location>
</feature>
<protein>
    <submittedName>
        <fullName evidence="4">Putative tricarboxylic transport membrane protein</fullName>
    </submittedName>
</protein>
<feature type="region of interest" description="Disordered" evidence="1">
    <location>
        <begin position="1"/>
        <end position="21"/>
    </location>
</feature>
<evidence type="ECO:0000313" key="5">
    <source>
        <dbReference type="Proteomes" id="UP000321617"/>
    </source>
</evidence>
<dbReference type="Proteomes" id="UP000321617">
    <property type="component" value="Unassembled WGS sequence"/>
</dbReference>
<dbReference type="EMBL" id="VLLL01000006">
    <property type="protein sequence ID" value="TWJ12648.1"/>
    <property type="molecule type" value="Genomic_DNA"/>
</dbReference>
<keyword evidence="2" id="KW-0472">Membrane</keyword>
<dbReference type="Pfam" id="PF07331">
    <property type="entry name" value="TctB"/>
    <property type="match status" value="1"/>
</dbReference>
<dbReference type="InterPro" id="IPR009936">
    <property type="entry name" value="DUF1468"/>
</dbReference>
<dbReference type="AlphaFoldDB" id="A0A562V4A1"/>
<evidence type="ECO:0000259" key="3">
    <source>
        <dbReference type="Pfam" id="PF07331"/>
    </source>
</evidence>
<name>A0A562V4A1_9ACTN</name>
<feature type="transmembrane region" description="Helical" evidence="2">
    <location>
        <begin position="27"/>
        <end position="44"/>
    </location>
</feature>
<dbReference type="RefSeq" id="WP_147139932.1">
    <property type="nucleotide sequence ID" value="NZ_BAABIJ010000002.1"/>
</dbReference>